<name>A0A6M4PCV1_9ACTN</name>
<keyword evidence="5" id="KW-1185">Reference proteome</keyword>
<evidence type="ECO:0000256" key="1">
    <source>
        <dbReference type="ARBA" id="ARBA00009013"/>
    </source>
</evidence>
<gene>
    <name evidence="4" type="ORF">HKX69_00580</name>
</gene>
<evidence type="ECO:0000313" key="4">
    <source>
        <dbReference type="EMBL" id="QJS08219.1"/>
    </source>
</evidence>
<dbReference type="RefSeq" id="WP_171150113.1">
    <property type="nucleotide sequence ID" value="NZ_CP053189.1"/>
</dbReference>
<dbReference type="Pfam" id="PF01740">
    <property type="entry name" value="STAS"/>
    <property type="match status" value="1"/>
</dbReference>
<dbReference type="NCBIfam" id="TIGR00377">
    <property type="entry name" value="ant_ant_sig"/>
    <property type="match status" value="1"/>
</dbReference>
<dbReference type="PANTHER" id="PTHR33495">
    <property type="entry name" value="ANTI-SIGMA FACTOR ANTAGONIST TM_1081-RELATED-RELATED"/>
    <property type="match status" value="1"/>
</dbReference>
<dbReference type="InterPro" id="IPR036513">
    <property type="entry name" value="STAS_dom_sf"/>
</dbReference>
<evidence type="ECO:0000259" key="3">
    <source>
        <dbReference type="PROSITE" id="PS50801"/>
    </source>
</evidence>
<dbReference type="GO" id="GO:0043856">
    <property type="term" value="F:anti-sigma factor antagonist activity"/>
    <property type="evidence" value="ECO:0007669"/>
    <property type="project" value="InterPro"/>
</dbReference>
<dbReference type="Proteomes" id="UP000502641">
    <property type="component" value="Chromosome"/>
</dbReference>
<evidence type="ECO:0000313" key="5">
    <source>
        <dbReference type="Proteomes" id="UP000502641"/>
    </source>
</evidence>
<dbReference type="EMBL" id="CP053189">
    <property type="protein sequence ID" value="QJS08219.1"/>
    <property type="molecule type" value="Genomic_DNA"/>
</dbReference>
<dbReference type="KEGG" id="sarg:HKX69_00580"/>
<accession>A0A6M4PCV1</accession>
<proteinExistence type="inferred from homology"/>
<dbReference type="Gene3D" id="3.30.750.24">
    <property type="entry name" value="STAS domain"/>
    <property type="match status" value="1"/>
</dbReference>
<dbReference type="PROSITE" id="PS50801">
    <property type="entry name" value="STAS"/>
    <property type="match status" value="1"/>
</dbReference>
<evidence type="ECO:0000256" key="2">
    <source>
        <dbReference type="RuleBase" id="RU003749"/>
    </source>
</evidence>
<dbReference type="InterPro" id="IPR002645">
    <property type="entry name" value="STAS_dom"/>
</dbReference>
<protein>
    <recommendedName>
        <fullName evidence="2">Anti-sigma factor antagonist</fullName>
    </recommendedName>
</protein>
<dbReference type="InterPro" id="IPR003658">
    <property type="entry name" value="Anti-sigma_ant"/>
</dbReference>
<dbReference type="SUPFAM" id="SSF52091">
    <property type="entry name" value="SpoIIaa-like"/>
    <property type="match status" value="1"/>
</dbReference>
<sequence>MTDVSETLDMTVQHISDSTAVVAVAGDVDLHTAPALRAHAMDLVAQGVPHLVLDLARVDFVDSTGLSTFISVLHTTREAGGSLRLADVPDRLTRMVTMTGIAQLLPVHPTVADALAGGPVDAAPDGAGASG</sequence>
<dbReference type="CDD" id="cd07043">
    <property type="entry name" value="STAS_anti-anti-sigma_factors"/>
    <property type="match status" value="1"/>
</dbReference>
<reference evidence="4 5" key="1">
    <citation type="submission" date="2020-05" db="EMBL/GenBank/DDBJ databases">
        <authorList>
            <person name="Li K."/>
        </authorList>
    </citation>
    <scope>NUCLEOTIDE SEQUENCE [LARGE SCALE GENOMIC DNA]</scope>
    <source>
        <strain evidence="5">jing01</strain>
    </source>
</reference>
<comment type="similarity">
    <text evidence="1 2">Belongs to the anti-sigma-factor antagonist family.</text>
</comment>
<dbReference type="PANTHER" id="PTHR33495:SF2">
    <property type="entry name" value="ANTI-SIGMA FACTOR ANTAGONIST TM_1081-RELATED"/>
    <property type="match status" value="1"/>
</dbReference>
<feature type="domain" description="STAS" evidence="3">
    <location>
        <begin position="17"/>
        <end position="118"/>
    </location>
</feature>
<organism evidence="4 5">
    <name type="scientific">Streptomyces argyrophylli</name>
    <dbReference type="NCBI Taxonomy" id="2726118"/>
    <lineage>
        <taxon>Bacteria</taxon>
        <taxon>Bacillati</taxon>
        <taxon>Actinomycetota</taxon>
        <taxon>Actinomycetes</taxon>
        <taxon>Kitasatosporales</taxon>
        <taxon>Streptomycetaceae</taxon>
        <taxon>Streptomyces</taxon>
    </lineage>
</organism>
<dbReference type="AlphaFoldDB" id="A0A6M4PCV1"/>